<dbReference type="Pfam" id="PF13410">
    <property type="entry name" value="GST_C_2"/>
    <property type="match status" value="1"/>
</dbReference>
<dbReference type="SUPFAM" id="SSF52833">
    <property type="entry name" value="Thioredoxin-like"/>
    <property type="match status" value="1"/>
</dbReference>
<dbReference type="GO" id="GO:0016740">
    <property type="term" value="F:transferase activity"/>
    <property type="evidence" value="ECO:0007669"/>
    <property type="project" value="UniProtKB-KW"/>
</dbReference>
<organism evidence="3 4">
    <name type="scientific">Pseudoxanthomonas indica</name>
    <dbReference type="NCBI Taxonomy" id="428993"/>
    <lineage>
        <taxon>Bacteria</taxon>
        <taxon>Pseudomonadati</taxon>
        <taxon>Pseudomonadota</taxon>
        <taxon>Gammaproteobacteria</taxon>
        <taxon>Lysobacterales</taxon>
        <taxon>Lysobacteraceae</taxon>
        <taxon>Pseudoxanthomonas</taxon>
    </lineage>
</organism>
<evidence type="ECO:0000313" key="3">
    <source>
        <dbReference type="EMBL" id="SKC78766.1"/>
    </source>
</evidence>
<dbReference type="SUPFAM" id="SSF47616">
    <property type="entry name" value="GST C-terminal domain-like"/>
    <property type="match status" value="1"/>
</dbReference>
<dbReference type="InterPro" id="IPR036249">
    <property type="entry name" value="Thioredoxin-like_sf"/>
</dbReference>
<dbReference type="RefSeq" id="WP_079725297.1">
    <property type="nucleotide sequence ID" value="NZ_BMCL01000001.1"/>
</dbReference>
<feature type="domain" description="GST C-terminal" evidence="2">
    <location>
        <begin position="90"/>
        <end position="221"/>
    </location>
</feature>
<dbReference type="Proteomes" id="UP000190341">
    <property type="component" value="Unassembled WGS sequence"/>
</dbReference>
<dbReference type="InterPro" id="IPR036282">
    <property type="entry name" value="Glutathione-S-Trfase_C_sf"/>
</dbReference>
<dbReference type="InterPro" id="IPR004045">
    <property type="entry name" value="Glutathione_S-Trfase_N"/>
</dbReference>
<dbReference type="FunFam" id="3.40.30.10:FF:000331">
    <property type="entry name" value="Glutathione S-transferase"/>
    <property type="match status" value="1"/>
</dbReference>
<dbReference type="AlphaFoldDB" id="A0A1T5LS19"/>
<dbReference type="InterPro" id="IPR010987">
    <property type="entry name" value="Glutathione-S-Trfase_C-like"/>
</dbReference>
<proteinExistence type="predicted"/>
<dbReference type="CDD" id="cd03046">
    <property type="entry name" value="GST_N_GTT1_like"/>
    <property type="match status" value="1"/>
</dbReference>
<dbReference type="PROSITE" id="PS50404">
    <property type="entry name" value="GST_NTER"/>
    <property type="match status" value="1"/>
</dbReference>
<dbReference type="InterPro" id="IPR040079">
    <property type="entry name" value="Glutathione_S-Trfase"/>
</dbReference>
<dbReference type="SFLD" id="SFLDG00358">
    <property type="entry name" value="Main_(cytGST)"/>
    <property type="match status" value="1"/>
</dbReference>
<accession>A0A1T5LS19</accession>
<gene>
    <name evidence="3" type="ORF">SAMN06296058_2991</name>
</gene>
<evidence type="ECO:0000259" key="1">
    <source>
        <dbReference type="PROSITE" id="PS50404"/>
    </source>
</evidence>
<dbReference type="Gene3D" id="1.20.1050.10">
    <property type="match status" value="1"/>
</dbReference>
<keyword evidence="3" id="KW-0808">Transferase</keyword>
<reference evidence="3 4" key="1">
    <citation type="submission" date="2017-02" db="EMBL/GenBank/DDBJ databases">
        <authorList>
            <person name="Peterson S.W."/>
        </authorList>
    </citation>
    <scope>NUCLEOTIDE SEQUENCE [LARGE SCALE GENOMIC DNA]</scope>
    <source>
        <strain evidence="3 4">P15</strain>
    </source>
</reference>
<evidence type="ECO:0000259" key="2">
    <source>
        <dbReference type="PROSITE" id="PS50405"/>
    </source>
</evidence>
<name>A0A1T5LS19_9GAMM</name>
<dbReference type="Gene3D" id="3.40.30.10">
    <property type="entry name" value="Glutaredoxin"/>
    <property type="match status" value="1"/>
</dbReference>
<feature type="domain" description="GST N-terminal" evidence="1">
    <location>
        <begin position="8"/>
        <end position="87"/>
    </location>
</feature>
<sequence length="221" mass="25033">MIPTITAFESSPDRGRGLARDMRVRWALEEVGQPYDVRLLSFAELKQPAHRKLQPFGQIPTYEEDDLVLFESGAILLHLGERHGVLLPKDANARLRAISWMFAALNTIEPPVFERSMMQVLERKEPWFEARSAMVDQRVRQRFGELVQHLGDADWLDGEFSAGDLMMVTVLMRADALGFVEEFPALAAYLARGKARPAFQRAFEAQASVFQLAQARENATT</sequence>
<keyword evidence="4" id="KW-1185">Reference proteome</keyword>
<dbReference type="CDD" id="cd03207">
    <property type="entry name" value="GST_C_8"/>
    <property type="match status" value="1"/>
</dbReference>
<dbReference type="PANTHER" id="PTHR44051:SF8">
    <property type="entry name" value="GLUTATHIONE S-TRANSFERASE GSTA"/>
    <property type="match status" value="1"/>
</dbReference>
<dbReference type="EMBL" id="FUZV01000002">
    <property type="protein sequence ID" value="SKC78766.1"/>
    <property type="molecule type" value="Genomic_DNA"/>
</dbReference>
<dbReference type="Pfam" id="PF02798">
    <property type="entry name" value="GST_N"/>
    <property type="match status" value="1"/>
</dbReference>
<evidence type="ECO:0000313" key="4">
    <source>
        <dbReference type="Proteomes" id="UP000190341"/>
    </source>
</evidence>
<dbReference type="PROSITE" id="PS50405">
    <property type="entry name" value="GST_CTER"/>
    <property type="match status" value="1"/>
</dbReference>
<dbReference type="PANTHER" id="PTHR44051">
    <property type="entry name" value="GLUTATHIONE S-TRANSFERASE-RELATED"/>
    <property type="match status" value="1"/>
</dbReference>
<dbReference type="STRING" id="428993.SAMN06296058_2991"/>
<dbReference type="SFLD" id="SFLDS00019">
    <property type="entry name" value="Glutathione_Transferase_(cytos"/>
    <property type="match status" value="1"/>
</dbReference>
<protein>
    <submittedName>
        <fullName evidence="3">Glutathione S-transferase</fullName>
    </submittedName>
</protein>
<dbReference type="OrthoDB" id="9797500at2"/>